<sequence length="265" mass="30244">METVMTTFGNLPEVVSPDEWLAARRELLRLEKELTRARDRLNAERRRLPMVRITKPYTFEGPDGPVGLLDLFEGRDQLVIHHFMFAPEWDEACSSCSSAADEIGNLRQLHIRNTSLVAVSRAPYPKLAAFRERMGWSFPWYSSYPGDFNYDFHATLDDRVAPVLLHFRTQEELASEKGTPWTDGPWTGDMNGEEMPGISTFLRVGEDVFHTYSTFGRGIEDFHNGYRYLDLTVLGRQEAWEEPAGRAQPLGLQVGGPGMRVPDQY</sequence>
<evidence type="ECO:0000313" key="2">
    <source>
        <dbReference type="EMBL" id="GAA1589187.1"/>
    </source>
</evidence>
<keyword evidence="3" id="KW-1185">Reference proteome</keyword>
<feature type="coiled-coil region" evidence="1">
    <location>
        <begin position="20"/>
        <end position="47"/>
    </location>
</feature>
<accession>A0ABP4PRJ0</accession>
<dbReference type="EMBL" id="BAAAND010000006">
    <property type="protein sequence ID" value="GAA1589187.1"/>
    <property type="molecule type" value="Genomic_DNA"/>
</dbReference>
<protein>
    <submittedName>
        <fullName evidence="2">DUF899 domain-containing protein</fullName>
    </submittedName>
</protein>
<keyword evidence="1" id="KW-0175">Coiled coil</keyword>
<name>A0ABP4PRJ0_9ACTN</name>
<gene>
    <name evidence="2" type="ORF">GCM10009742_39620</name>
</gene>
<organism evidence="2 3">
    <name type="scientific">Kribbella karoonensis</name>
    <dbReference type="NCBI Taxonomy" id="324851"/>
    <lineage>
        <taxon>Bacteria</taxon>
        <taxon>Bacillati</taxon>
        <taxon>Actinomycetota</taxon>
        <taxon>Actinomycetes</taxon>
        <taxon>Propionibacteriales</taxon>
        <taxon>Kribbellaceae</taxon>
        <taxon>Kribbella</taxon>
    </lineage>
</organism>
<dbReference type="InterPro" id="IPR010296">
    <property type="entry name" value="DUF899_thioredox"/>
</dbReference>
<proteinExistence type="predicted"/>
<dbReference type="Pfam" id="PF05988">
    <property type="entry name" value="DUF899"/>
    <property type="match status" value="1"/>
</dbReference>
<evidence type="ECO:0000256" key="1">
    <source>
        <dbReference type="SAM" id="Coils"/>
    </source>
</evidence>
<dbReference type="Proteomes" id="UP001500190">
    <property type="component" value="Unassembled WGS sequence"/>
</dbReference>
<reference evidence="3" key="1">
    <citation type="journal article" date="2019" name="Int. J. Syst. Evol. Microbiol.">
        <title>The Global Catalogue of Microorganisms (GCM) 10K type strain sequencing project: providing services to taxonomists for standard genome sequencing and annotation.</title>
        <authorList>
            <consortium name="The Broad Institute Genomics Platform"/>
            <consortium name="The Broad Institute Genome Sequencing Center for Infectious Disease"/>
            <person name="Wu L."/>
            <person name="Ma J."/>
        </authorList>
    </citation>
    <scope>NUCLEOTIDE SEQUENCE [LARGE SCALE GENOMIC DNA]</scope>
    <source>
        <strain evidence="3">JCM 14304</strain>
    </source>
</reference>
<comment type="caution">
    <text evidence="2">The sequence shown here is derived from an EMBL/GenBank/DDBJ whole genome shotgun (WGS) entry which is preliminary data.</text>
</comment>
<evidence type="ECO:0000313" key="3">
    <source>
        <dbReference type="Proteomes" id="UP001500190"/>
    </source>
</evidence>